<dbReference type="EMBL" id="AYRZ02000011">
    <property type="protein sequence ID" value="PHT68907.1"/>
    <property type="molecule type" value="Genomic_DNA"/>
</dbReference>
<dbReference type="PANTHER" id="PTHR47926">
    <property type="entry name" value="PENTATRICOPEPTIDE REPEAT-CONTAINING PROTEIN"/>
    <property type="match status" value="1"/>
</dbReference>
<reference evidence="3 4" key="1">
    <citation type="journal article" date="2014" name="Nat. Genet.">
        <title>Genome sequence of the hot pepper provides insights into the evolution of pungency in Capsicum species.</title>
        <authorList>
            <person name="Kim S."/>
            <person name="Park M."/>
            <person name="Yeom S.I."/>
            <person name="Kim Y.M."/>
            <person name="Lee J.M."/>
            <person name="Lee H.A."/>
            <person name="Seo E."/>
            <person name="Choi J."/>
            <person name="Cheong K."/>
            <person name="Kim K.T."/>
            <person name="Jung K."/>
            <person name="Lee G.W."/>
            <person name="Oh S.K."/>
            <person name="Bae C."/>
            <person name="Kim S.B."/>
            <person name="Lee H.Y."/>
            <person name="Kim S.Y."/>
            <person name="Kim M.S."/>
            <person name="Kang B.C."/>
            <person name="Jo Y.D."/>
            <person name="Yang H.B."/>
            <person name="Jeong H.J."/>
            <person name="Kang W.H."/>
            <person name="Kwon J.K."/>
            <person name="Shin C."/>
            <person name="Lim J.Y."/>
            <person name="Park J.H."/>
            <person name="Huh J.H."/>
            <person name="Kim J.S."/>
            <person name="Kim B.D."/>
            <person name="Cohen O."/>
            <person name="Paran I."/>
            <person name="Suh M.C."/>
            <person name="Lee S.B."/>
            <person name="Kim Y.K."/>
            <person name="Shin Y."/>
            <person name="Noh S.J."/>
            <person name="Park J."/>
            <person name="Seo Y.S."/>
            <person name="Kwon S.Y."/>
            <person name="Kim H.A."/>
            <person name="Park J.M."/>
            <person name="Kim H.J."/>
            <person name="Choi S.B."/>
            <person name="Bosland P.W."/>
            <person name="Reeves G."/>
            <person name="Jo S.H."/>
            <person name="Lee B.W."/>
            <person name="Cho H.T."/>
            <person name="Choi H.S."/>
            <person name="Lee M.S."/>
            <person name="Yu Y."/>
            <person name="Do Choi Y."/>
            <person name="Park B.S."/>
            <person name="van Deynze A."/>
            <person name="Ashrafi H."/>
            <person name="Hill T."/>
            <person name="Kim W.T."/>
            <person name="Pai H.S."/>
            <person name="Ahn H.K."/>
            <person name="Yeam I."/>
            <person name="Giovannoni J.J."/>
            <person name="Rose J.K."/>
            <person name="Sorensen I."/>
            <person name="Lee S.J."/>
            <person name="Kim R.W."/>
            <person name="Choi I.Y."/>
            <person name="Choi B.S."/>
            <person name="Lim J.S."/>
            <person name="Lee Y.H."/>
            <person name="Choi D."/>
        </authorList>
    </citation>
    <scope>NUCLEOTIDE SEQUENCE [LARGE SCALE GENOMIC DNA]</scope>
    <source>
        <strain evidence="4">cv. CM334</strain>
    </source>
</reference>
<reference evidence="3 4" key="2">
    <citation type="journal article" date="2017" name="Genome Biol.">
        <title>New reference genome sequences of hot pepper reveal the massive evolution of plant disease-resistance genes by retroduplication.</title>
        <authorList>
            <person name="Kim S."/>
            <person name="Park J."/>
            <person name="Yeom S.I."/>
            <person name="Kim Y.M."/>
            <person name="Seo E."/>
            <person name="Kim K.T."/>
            <person name="Kim M.S."/>
            <person name="Lee J.M."/>
            <person name="Cheong K."/>
            <person name="Shin H.S."/>
            <person name="Kim S.B."/>
            <person name="Han K."/>
            <person name="Lee J."/>
            <person name="Park M."/>
            <person name="Lee H.A."/>
            <person name="Lee H.Y."/>
            <person name="Lee Y."/>
            <person name="Oh S."/>
            <person name="Lee J.H."/>
            <person name="Choi E."/>
            <person name="Choi E."/>
            <person name="Lee S.E."/>
            <person name="Jeon J."/>
            <person name="Kim H."/>
            <person name="Choi G."/>
            <person name="Song H."/>
            <person name="Lee J."/>
            <person name="Lee S.C."/>
            <person name="Kwon J.K."/>
            <person name="Lee H.Y."/>
            <person name="Koo N."/>
            <person name="Hong Y."/>
            <person name="Kim R.W."/>
            <person name="Kang W.H."/>
            <person name="Huh J.H."/>
            <person name="Kang B.C."/>
            <person name="Yang T.J."/>
            <person name="Lee Y.H."/>
            <person name="Bennetzen J.L."/>
            <person name="Choi D."/>
        </authorList>
    </citation>
    <scope>NUCLEOTIDE SEQUENCE [LARGE SCALE GENOMIC DNA]</scope>
    <source>
        <strain evidence="4">cv. CM334</strain>
    </source>
</reference>
<dbReference type="Gene3D" id="1.25.40.10">
    <property type="entry name" value="Tetratricopeptide repeat domain"/>
    <property type="match status" value="1"/>
</dbReference>
<gene>
    <name evidence="3" type="ORF">T459_28394</name>
</gene>
<feature type="repeat" description="PPR" evidence="2">
    <location>
        <begin position="63"/>
        <end position="97"/>
    </location>
</feature>
<proteinExistence type="predicted"/>
<evidence type="ECO:0008006" key="5">
    <source>
        <dbReference type="Google" id="ProtNLM"/>
    </source>
</evidence>
<accession>A0A2G2YGQ6</accession>
<sequence>MSVLTACRHLGRLDRGKWIHSYIRYSERIKPDVLLSISLLKIYAKYGEMDLAKEVFVGMAEKSVVSWNSMIMGYGTHRHGEKALETLLEMEKGGVMPNGATFICFLSACTHSGMVLEGWWYFKVMTRIYRIEPKAEHCGYMVDLLGRAGLMRDSEDLIKNMPMGLWTCIMGSFAFILQDPLKSGTW</sequence>
<dbReference type="PANTHER" id="PTHR47926:SF485">
    <property type="entry name" value="REPEAT-LIKE SUPERFAMILY PROTEIN, PUTATIVE-RELATED"/>
    <property type="match status" value="1"/>
</dbReference>
<dbReference type="GO" id="GO:0003723">
    <property type="term" value="F:RNA binding"/>
    <property type="evidence" value="ECO:0007669"/>
    <property type="project" value="InterPro"/>
</dbReference>
<keyword evidence="1" id="KW-0677">Repeat</keyword>
<dbReference type="Proteomes" id="UP000222542">
    <property type="component" value="Unassembled WGS sequence"/>
</dbReference>
<dbReference type="InterPro" id="IPR046960">
    <property type="entry name" value="PPR_At4g14850-like_plant"/>
</dbReference>
<name>A0A2G2YGQ6_CAPAN</name>
<evidence type="ECO:0000256" key="2">
    <source>
        <dbReference type="PROSITE-ProRule" id="PRU00708"/>
    </source>
</evidence>
<dbReference type="Pfam" id="PF13041">
    <property type="entry name" value="PPR_2"/>
    <property type="match status" value="1"/>
</dbReference>
<dbReference type="AlphaFoldDB" id="A0A2G2YGQ6"/>
<dbReference type="GO" id="GO:0009451">
    <property type="term" value="P:RNA modification"/>
    <property type="evidence" value="ECO:0007669"/>
    <property type="project" value="InterPro"/>
</dbReference>
<comment type="caution">
    <text evidence="3">The sequence shown here is derived from an EMBL/GenBank/DDBJ whole genome shotgun (WGS) entry which is preliminary data.</text>
</comment>
<evidence type="ECO:0000313" key="4">
    <source>
        <dbReference type="Proteomes" id="UP000222542"/>
    </source>
</evidence>
<dbReference type="InterPro" id="IPR011990">
    <property type="entry name" value="TPR-like_helical_dom_sf"/>
</dbReference>
<evidence type="ECO:0000313" key="3">
    <source>
        <dbReference type="EMBL" id="PHT68907.1"/>
    </source>
</evidence>
<dbReference type="PROSITE" id="PS51375">
    <property type="entry name" value="PPR"/>
    <property type="match status" value="1"/>
</dbReference>
<dbReference type="NCBIfam" id="TIGR00756">
    <property type="entry name" value="PPR"/>
    <property type="match status" value="1"/>
</dbReference>
<dbReference type="Gramene" id="PHT68907">
    <property type="protein sequence ID" value="PHT68907"/>
    <property type="gene ID" value="T459_28394"/>
</dbReference>
<protein>
    <recommendedName>
        <fullName evidence="5">Pentatricopeptide repeat-containing protein</fullName>
    </recommendedName>
</protein>
<dbReference type="FunFam" id="1.25.40.10:FF:000031">
    <property type="entry name" value="Pentatricopeptide repeat-containing protein mitochondrial"/>
    <property type="match status" value="1"/>
</dbReference>
<dbReference type="OMA" id="IMAFHEV"/>
<organism evidence="3 4">
    <name type="scientific">Capsicum annuum</name>
    <name type="common">Capsicum pepper</name>
    <dbReference type="NCBI Taxonomy" id="4072"/>
    <lineage>
        <taxon>Eukaryota</taxon>
        <taxon>Viridiplantae</taxon>
        <taxon>Streptophyta</taxon>
        <taxon>Embryophyta</taxon>
        <taxon>Tracheophyta</taxon>
        <taxon>Spermatophyta</taxon>
        <taxon>Magnoliopsida</taxon>
        <taxon>eudicotyledons</taxon>
        <taxon>Gunneridae</taxon>
        <taxon>Pentapetalae</taxon>
        <taxon>asterids</taxon>
        <taxon>lamiids</taxon>
        <taxon>Solanales</taxon>
        <taxon>Solanaceae</taxon>
        <taxon>Solanoideae</taxon>
        <taxon>Capsiceae</taxon>
        <taxon>Capsicum</taxon>
    </lineage>
</organism>
<keyword evidence="4" id="KW-1185">Reference proteome</keyword>
<evidence type="ECO:0000256" key="1">
    <source>
        <dbReference type="ARBA" id="ARBA00022737"/>
    </source>
</evidence>
<dbReference type="InterPro" id="IPR002885">
    <property type="entry name" value="PPR_rpt"/>
</dbReference>